<dbReference type="PANTHER" id="PTHR43045">
    <property type="entry name" value="SHIKIMATE TRANSPORTER"/>
    <property type="match status" value="1"/>
</dbReference>
<dbReference type="InterPro" id="IPR036259">
    <property type="entry name" value="MFS_trans_sf"/>
</dbReference>
<dbReference type="FunFam" id="1.20.1250.20:FF:000001">
    <property type="entry name" value="Dicarboxylate MFS transporter"/>
    <property type="match status" value="1"/>
</dbReference>
<feature type="transmembrane region" description="Helical" evidence="7">
    <location>
        <begin position="157"/>
        <end position="180"/>
    </location>
</feature>
<evidence type="ECO:0000256" key="1">
    <source>
        <dbReference type="ARBA" id="ARBA00004651"/>
    </source>
</evidence>
<feature type="transmembrane region" description="Helical" evidence="7">
    <location>
        <begin position="192"/>
        <end position="211"/>
    </location>
</feature>
<dbReference type="Gene3D" id="1.20.1250.20">
    <property type="entry name" value="MFS general substrate transporter like domains"/>
    <property type="match status" value="3"/>
</dbReference>
<gene>
    <name evidence="9" type="ORF">AVDCRST_MAG71-1678</name>
</gene>
<dbReference type="InterPro" id="IPR005828">
    <property type="entry name" value="MFS_sugar_transport-like"/>
</dbReference>
<dbReference type="AlphaFoldDB" id="A0A6J4LEA9"/>
<dbReference type="InterPro" id="IPR020846">
    <property type="entry name" value="MFS_dom"/>
</dbReference>
<evidence type="ECO:0000259" key="8">
    <source>
        <dbReference type="PROSITE" id="PS50850"/>
    </source>
</evidence>
<dbReference type="EMBL" id="CADCUA010000406">
    <property type="protein sequence ID" value="CAA9329391.1"/>
    <property type="molecule type" value="Genomic_DNA"/>
</dbReference>
<feature type="transmembrane region" description="Helical" evidence="7">
    <location>
        <begin position="285"/>
        <end position="305"/>
    </location>
</feature>
<keyword evidence="4 7" id="KW-0812">Transmembrane</keyword>
<keyword evidence="6 7" id="KW-0472">Membrane</keyword>
<accession>A0A6J4LEA9</accession>
<feature type="transmembrane region" description="Helical" evidence="7">
    <location>
        <begin position="58"/>
        <end position="79"/>
    </location>
</feature>
<keyword evidence="2" id="KW-0813">Transport</keyword>
<feature type="transmembrane region" description="Helical" evidence="7">
    <location>
        <begin position="20"/>
        <end position="46"/>
    </location>
</feature>
<name>A0A6J4LEA9_9GAMM</name>
<evidence type="ECO:0000256" key="4">
    <source>
        <dbReference type="ARBA" id="ARBA00022692"/>
    </source>
</evidence>
<evidence type="ECO:0000256" key="5">
    <source>
        <dbReference type="ARBA" id="ARBA00022989"/>
    </source>
</evidence>
<feature type="transmembrane region" description="Helical" evidence="7">
    <location>
        <begin position="500"/>
        <end position="518"/>
    </location>
</feature>
<feature type="transmembrane region" description="Helical" evidence="7">
    <location>
        <begin position="91"/>
        <end position="110"/>
    </location>
</feature>
<protein>
    <submittedName>
        <fullName evidence="9">Uncharacterized MFS-type transporter</fullName>
    </submittedName>
</protein>
<dbReference type="GO" id="GO:0022857">
    <property type="term" value="F:transmembrane transporter activity"/>
    <property type="evidence" value="ECO:0007669"/>
    <property type="project" value="InterPro"/>
</dbReference>
<feature type="transmembrane region" description="Helical" evidence="7">
    <location>
        <begin position="524"/>
        <end position="542"/>
    </location>
</feature>
<evidence type="ECO:0000256" key="3">
    <source>
        <dbReference type="ARBA" id="ARBA00022475"/>
    </source>
</evidence>
<dbReference type="SUPFAM" id="SSF103473">
    <property type="entry name" value="MFS general substrate transporter"/>
    <property type="match status" value="1"/>
</dbReference>
<dbReference type="CDD" id="cd17369">
    <property type="entry name" value="MFS_ShiA_like"/>
    <property type="match status" value="1"/>
</dbReference>
<feature type="domain" description="Major facilitator superfamily (MFS) profile" evidence="8">
    <location>
        <begin position="20"/>
        <end position="546"/>
    </location>
</feature>
<sequence>MPATAGAPPSGALTQSHRKVILASSLGTIFEWYDFYLYGALAVIIAKQFFSGVNETTGFIFALLAFAAGFAVRPFGALVFGRLGDLVGRKYTFLVTIVLMGVSTFLVGVLPNYASIGIAAPIILVVLRMAQGLALGGEYGGAATYVAEHAPQGKRGLYTSFIQTTATIGLLLSLVVILAVRETVGVEAFEAWGWRIPFLLSILLLGVSVWIRMQLHESPLFQQMQAEGKGSKSPLRESFLSKNGRIVLLALFGATAGQAVVWYAGQFYAMYFLTQSLKVDATTTWLLIGGALIIGTPFFVFFGWLSDRIGRKKIVMAGCLIAALTYFPLFKALTHYANPAIAEASARAPAVVTADPDTCSFQFDPVGKKKFTSSCDIATAALAKAGVPYTIQPAAAGTMASLAIGTARLGSYEAAGLDAGTTKVRSDAFAASLNAALAANGYPAAAEDARINKPMVLLILTILVLYVTMVYGPIAAWLVELFPTRIRYTSMSLPYHIGNGWFGGFLPTISFALVAATGNMYYGLWYPIVIALATFVIGSLFLRETKDVDIRD</sequence>
<dbReference type="PROSITE" id="PS50850">
    <property type="entry name" value="MFS"/>
    <property type="match status" value="1"/>
</dbReference>
<evidence type="ECO:0000313" key="9">
    <source>
        <dbReference type="EMBL" id="CAA9329391.1"/>
    </source>
</evidence>
<feature type="transmembrane region" description="Helical" evidence="7">
    <location>
        <begin position="246"/>
        <end position="265"/>
    </location>
</feature>
<keyword evidence="5 7" id="KW-1133">Transmembrane helix</keyword>
<proteinExistence type="predicted"/>
<dbReference type="GO" id="GO:0005886">
    <property type="term" value="C:plasma membrane"/>
    <property type="evidence" value="ECO:0007669"/>
    <property type="project" value="UniProtKB-SubCell"/>
</dbReference>
<dbReference type="PANTHER" id="PTHR43045:SF7">
    <property type="entry name" value="MAJOR FACILITATOR SUPERFAMILY TRANSPORTER"/>
    <property type="match status" value="1"/>
</dbReference>
<evidence type="ECO:0000256" key="6">
    <source>
        <dbReference type="ARBA" id="ARBA00023136"/>
    </source>
</evidence>
<evidence type="ECO:0000256" key="2">
    <source>
        <dbReference type="ARBA" id="ARBA00022448"/>
    </source>
</evidence>
<reference evidence="9" key="1">
    <citation type="submission" date="2020-02" db="EMBL/GenBank/DDBJ databases">
        <authorList>
            <person name="Meier V. D."/>
        </authorList>
    </citation>
    <scope>NUCLEOTIDE SEQUENCE</scope>
    <source>
        <strain evidence="9">AVDCRST_MAG71</strain>
    </source>
</reference>
<feature type="transmembrane region" description="Helical" evidence="7">
    <location>
        <begin position="455"/>
        <end position="479"/>
    </location>
</feature>
<feature type="transmembrane region" description="Helical" evidence="7">
    <location>
        <begin position="116"/>
        <end position="136"/>
    </location>
</feature>
<evidence type="ECO:0000256" key="7">
    <source>
        <dbReference type="SAM" id="Phobius"/>
    </source>
</evidence>
<keyword evidence="3" id="KW-1003">Cell membrane</keyword>
<dbReference type="Pfam" id="PF00083">
    <property type="entry name" value="Sugar_tr"/>
    <property type="match status" value="1"/>
</dbReference>
<comment type="subcellular location">
    <subcellularLocation>
        <location evidence="1">Cell membrane</location>
        <topology evidence="1">Multi-pass membrane protein</topology>
    </subcellularLocation>
</comment>
<organism evidence="9">
    <name type="scientific">uncultured Lysobacter sp</name>
    <dbReference type="NCBI Taxonomy" id="271060"/>
    <lineage>
        <taxon>Bacteria</taxon>
        <taxon>Pseudomonadati</taxon>
        <taxon>Pseudomonadota</taxon>
        <taxon>Gammaproteobacteria</taxon>
        <taxon>Lysobacterales</taxon>
        <taxon>Lysobacteraceae</taxon>
        <taxon>Lysobacter</taxon>
        <taxon>environmental samples</taxon>
    </lineage>
</organism>